<dbReference type="EMBL" id="BAAAGS010000019">
    <property type="protein sequence ID" value="GAA0530692.1"/>
    <property type="molecule type" value="Genomic_DNA"/>
</dbReference>
<feature type="transmembrane region" description="Helical" evidence="8">
    <location>
        <begin position="55"/>
        <end position="74"/>
    </location>
</feature>
<dbReference type="InterPro" id="IPR049453">
    <property type="entry name" value="Memb_transporter_dom"/>
</dbReference>
<feature type="compositionally biased region" description="Basic and acidic residues" evidence="7">
    <location>
        <begin position="324"/>
        <end position="334"/>
    </location>
</feature>
<evidence type="ECO:0000256" key="3">
    <source>
        <dbReference type="ARBA" id="ARBA00022692"/>
    </source>
</evidence>
<name>A0ABP3N1F4_SACER</name>
<dbReference type="PANTHER" id="PTHR30509">
    <property type="entry name" value="P-HYDROXYBENZOIC ACID EFFLUX PUMP SUBUNIT-RELATED"/>
    <property type="match status" value="1"/>
</dbReference>
<evidence type="ECO:0000256" key="5">
    <source>
        <dbReference type="ARBA" id="ARBA00023136"/>
    </source>
</evidence>
<organism evidence="10 11">
    <name type="scientific">Saccharopolyspora erythraea</name>
    <name type="common">Streptomyces erythraeus</name>
    <dbReference type="NCBI Taxonomy" id="1836"/>
    <lineage>
        <taxon>Bacteria</taxon>
        <taxon>Bacillati</taxon>
        <taxon>Actinomycetota</taxon>
        <taxon>Actinomycetes</taxon>
        <taxon>Pseudonocardiales</taxon>
        <taxon>Pseudonocardiaceae</taxon>
        <taxon>Saccharopolyspora</taxon>
    </lineage>
</organism>
<evidence type="ECO:0000259" key="9">
    <source>
        <dbReference type="Pfam" id="PF13515"/>
    </source>
</evidence>
<keyword evidence="5 8" id="KW-0472">Membrane</keyword>
<proteinExistence type="inferred from homology"/>
<gene>
    <name evidence="10" type="ORF">GCM10009533_32380</name>
</gene>
<feature type="region of interest" description="Disordered" evidence="7">
    <location>
        <begin position="310"/>
        <end position="334"/>
    </location>
</feature>
<comment type="similarity">
    <text evidence="6">Belongs to the YccS/YhfK family.</text>
</comment>
<feature type="domain" description="Integral membrane bound transporter" evidence="9">
    <location>
        <begin position="46"/>
        <end position="167"/>
    </location>
</feature>
<feature type="transmembrane region" description="Helical" evidence="8">
    <location>
        <begin position="32"/>
        <end position="49"/>
    </location>
</feature>
<comment type="subcellular location">
    <subcellularLocation>
        <location evidence="1">Cell membrane</location>
        <topology evidence="1">Multi-pass membrane protein</topology>
    </subcellularLocation>
</comment>
<keyword evidence="4 8" id="KW-1133">Transmembrane helix</keyword>
<keyword evidence="11" id="KW-1185">Reference proteome</keyword>
<dbReference type="Proteomes" id="UP001500729">
    <property type="component" value="Unassembled WGS sequence"/>
</dbReference>
<feature type="transmembrane region" description="Helical" evidence="8">
    <location>
        <begin position="124"/>
        <end position="142"/>
    </location>
</feature>
<feature type="transmembrane region" description="Helical" evidence="8">
    <location>
        <begin position="154"/>
        <end position="175"/>
    </location>
</feature>
<accession>A0ABP3N1F4</accession>
<evidence type="ECO:0000256" key="7">
    <source>
        <dbReference type="SAM" id="MobiDB-lite"/>
    </source>
</evidence>
<keyword evidence="2" id="KW-1003">Cell membrane</keyword>
<evidence type="ECO:0000313" key="11">
    <source>
        <dbReference type="Proteomes" id="UP001500729"/>
    </source>
</evidence>
<dbReference type="Pfam" id="PF13515">
    <property type="entry name" value="FUSC_2"/>
    <property type="match status" value="1"/>
</dbReference>
<reference evidence="11" key="1">
    <citation type="journal article" date="2019" name="Int. J. Syst. Evol. Microbiol.">
        <title>The Global Catalogue of Microorganisms (GCM) 10K type strain sequencing project: providing services to taxonomists for standard genome sequencing and annotation.</title>
        <authorList>
            <consortium name="The Broad Institute Genomics Platform"/>
            <consortium name="The Broad Institute Genome Sequencing Center for Infectious Disease"/>
            <person name="Wu L."/>
            <person name="Ma J."/>
        </authorList>
    </citation>
    <scope>NUCLEOTIDE SEQUENCE [LARGE SCALE GENOMIC DNA]</scope>
    <source>
        <strain evidence="11">JCM 10303</strain>
    </source>
</reference>
<dbReference type="PANTHER" id="PTHR30509:SF9">
    <property type="entry name" value="MULTIDRUG RESISTANCE PROTEIN MDTO"/>
    <property type="match status" value="1"/>
</dbReference>
<protein>
    <recommendedName>
        <fullName evidence="9">Integral membrane bound transporter domain-containing protein</fullName>
    </recommendedName>
</protein>
<dbReference type="RefSeq" id="WP_009946760.1">
    <property type="nucleotide sequence ID" value="NZ_BAAAGS010000019.1"/>
</dbReference>
<evidence type="ECO:0000313" key="10">
    <source>
        <dbReference type="EMBL" id="GAA0530692.1"/>
    </source>
</evidence>
<sequence length="400" mass="44472">MGQKGSWRYAALAPHRFLRRALRDRGREREQLVQAAKMAVAAVVAWWLAIWCFQLPQAFIAPYAAVFLMSHTVYRSVANAMQQVAAVVLGVVLAFLTIYFIPNVLVALAVAVFLGSLVGLWRRLGPSGVWVGITALLMLTYGTAPQIEYLAPRVFESLIGAVIGVLVNTLVFPPVHLSTMDAALRRLADEIELLLDSLGEMLRTDWDHAAAADWRYRADNLSATFQQAHETLDLGTESIRFVPHRLPRPHRNRERAEAARSTLLTLSEVAEQAQGLGRILTDAAAAGSRPTERFNAEFAWLVERLARATAAHAGTPRESGTSGDEQRQEAVDQAARLHDAITEQVRRGDFPPRTSSTQSAMLLTIERALRIFNDSIDHQRRWETASETEHEGRSVPGKEW</sequence>
<evidence type="ECO:0000256" key="4">
    <source>
        <dbReference type="ARBA" id="ARBA00022989"/>
    </source>
</evidence>
<feature type="transmembrane region" description="Helical" evidence="8">
    <location>
        <begin position="86"/>
        <end position="118"/>
    </location>
</feature>
<comment type="caution">
    <text evidence="10">The sequence shown here is derived from an EMBL/GenBank/DDBJ whole genome shotgun (WGS) entry which is preliminary data.</text>
</comment>
<evidence type="ECO:0000256" key="8">
    <source>
        <dbReference type="SAM" id="Phobius"/>
    </source>
</evidence>
<evidence type="ECO:0000256" key="2">
    <source>
        <dbReference type="ARBA" id="ARBA00022475"/>
    </source>
</evidence>
<evidence type="ECO:0000256" key="6">
    <source>
        <dbReference type="ARBA" id="ARBA00043993"/>
    </source>
</evidence>
<evidence type="ECO:0000256" key="1">
    <source>
        <dbReference type="ARBA" id="ARBA00004651"/>
    </source>
</evidence>
<keyword evidence="3 8" id="KW-0812">Transmembrane</keyword>